<dbReference type="SUPFAM" id="SSF81324">
    <property type="entry name" value="Voltage-gated potassium channels"/>
    <property type="match status" value="2"/>
</dbReference>
<dbReference type="PRINTS" id="PR01333">
    <property type="entry name" value="2POREKCHANEL"/>
</dbReference>
<evidence type="ECO:0000256" key="9">
    <source>
        <dbReference type="SAM" id="Phobius"/>
    </source>
</evidence>
<evidence type="ECO:0000256" key="3">
    <source>
        <dbReference type="ARBA" id="ARBA00022692"/>
    </source>
</evidence>
<feature type="domain" description="Potassium channel" evidence="10">
    <location>
        <begin position="435"/>
        <end position="509"/>
    </location>
</feature>
<keyword evidence="3 8" id="KW-0812">Transmembrane</keyword>
<keyword evidence="5 8" id="KW-0406">Ion transport</keyword>
<keyword evidence="12" id="KW-1185">Reference proteome</keyword>
<keyword evidence="2 8" id="KW-0813">Transport</keyword>
<keyword evidence="6 9" id="KW-0472">Membrane</keyword>
<sequence>MRQEFAAHGVGIVAVTSEPGGNKRVRERLRERRCDVGFPVISDPAAQTLVRPTHELFLFHEKAASAFNRKPQDDFVDYTMVQPALVVVNKDLNVELVWSWKSLVGEQAYQAERDGESWDHIRLRPTPQGVLLSHRETAPLMLLGPHRAALGANMCLGLPEAMSLAAQLSVSVVTRDEVEDEAPEEFAVLLGGVHALLFLAAAPEDPPQHRVQRPGQSSTGRWGVGGRAGVRGVEGAGAGVRLAAAELQARETFRTHAQRRHAHTQRRRDSREVVRRCCRWSATDQKGRMVFVFLKSSYAPNQSKSMMKQLKMLLGVVALLTAYLVGGAIIFRYINPQFRTQGNNAEFETTFLDAMYFVVVTLTTVGYGDIVPSNDETKIFVSLYIIVSLVLVGVALEVTDFLFQIDVEEIEEGGEVELDKFLTRGRKRLMWNLLWVFLFMFSSVIFFVFQDEESFTAVDAIYFTVATMTTVGYGDFTPRSDEGRIFSIFWVSAGCLVLFRCVGSLMDVMLEARKRKWTKSRAERQNVLMHHLSARVGIINMVNVPDTQVIQKYTKQELIDVLTKLEFIMYRLEKEGKVEIEDFRRLDEEFKGLTPEALDAEFKEEHTSMVFGSMVGNYEK</sequence>
<proteinExistence type="inferred from homology"/>
<dbReference type="InterPro" id="IPR003280">
    <property type="entry name" value="2pore_dom_K_chnl"/>
</dbReference>
<dbReference type="PANTHER" id="PTHR11003">
    <property type="entry name" value="POTASSIUM CHANNEL, SUBFAMILY K"/>
    <property type="match status" value="1"/>
</dbReference>
<feature type="transmembrane region" description="Helical" evidence="9">
    <location>
        <begin position="485"/>
        <end position="510"/>
    </location>
</feature>
<feature type="transmembrane region" description="Helical" evidence="9">
    <location>
        <begin position="312"/>
        <end position="334"/>
    </location>
</feature>
<evidence type="ECO:0000256" key="8">
    <source>
        <dbReference type="RuleBase" id="RU003857"/>
    </source>
</evidence>
<evidence type="ECO:0000256" key="2">
    <source>
        <dbReference type="ARBA" id="ARBA00022448"/>
    </source>
</evidence>
<keyword evidence="4 9" id="KW-1133">Transmembrane helix</keyword>
<feature type="transmembrane region" description="Helical" evidence="9">
    <location>
        <begin position="379"/>
        <end position="396"/>
    </location>
</feature>
<evidence type="ECO:0000259" key="10">
    <source>
        <dbReference type="Pfam" id="PF07885"/>
    </source>
</evidence>
<dbReference type="InterPro" id="IPR013099">
    <property type="entry name" value="K_chnl_dom"/>
</dbReference>
<evidence type="ECO:0000256" key="1">
    <source>
        <dbReference type="ARBA" id="ARBA00004141"/>
    </source>
</evidence>
<dbReference type="EMBL" id="CAXAMM010043799">
    <property type="protein sequence ID" value="CAK9111842.1"/>
    <property type="molecule type" value="Genomic_DNA"/>
</dbReference>
<dbReference type="Proteomes" id="UP001642464">
    <property type="component" value="Unassembled WGS sequence"/>
</dbReference>
<feature type="domain" description="Potassium channel" evidence="10">
    <location>
        <begin position="319"/>
        <end position="398"/>
    </location>
</feature>
<evidence type="ECO:0000256" key="5">
    <source>
        <dbReference type="ARBA" id="ARBA00023065"/>
    </source>
</evidence>
<feature type="transmembrane region" description="Helical" evidence="9">
    <location>
        <begin position="429"/>
        <end position="449"/>
    </location>
</feature>
<dbReference type="Pfam" id="PF07885">
    <property type="entry name" value="Ion_trans_2"/>
    <property type="match status" value="2"/>
</dbReference>
<protein>
    <submittedName>
        <fullName evidence="11">Two pore potassium channel a (Two K(+) channel a) (Calcium-activated outward-rectifying potassium channel 1) (OsKCO1)</fullName>
    </submittedName>
</protein>
<gene>
    <name evidence="11" type="ORF">SCF082_LOCUS51877</name>
</gene>
<comment type="caution">
    <text evidence="11">The sequence shown here is derived from an EMBL/GenBank/DDBJ whole genome shotgun (WGS) entry which is preliminary data.</text>
</comment>
<comment type="similarity">
    <text evidence="8">Belongs to the two pore domain potassium channel (TC 1.A.1.8) family.</text>
</comment>
<dbReference type="GO" id="GO:0034220">
    <property type="term" value="P:monoatomic ion transmembrane transport"/>
    <property type="evidence" value="ECO:0007669"/>
    <property type="project" value="UniProtKB-KW"/>
</dbReference>
<evidence type="ECO:0000256" key="4">
    <source>
        <dbReference type="ARBA" id="ARBA00022989"/>
    </source>
</evidence>
<evidence type="ECO:0000313" key="11">
    <source>
        <dbReference type="EMBL" id="CAK9111842.1"/>
    </source>
</evidence>
<organism evidence="11 12">
    <name type="scientific">Durusdinium trenchii</name>
    <dbReference type="NCBI Taxonomy" id="1381693"/>
    <lineage>
        <taxon>Eukaryota</taxon>
        <taxon>Sar</taxon>
        <taxon>Alveolata</taxon>
        <taxon>Dinophyceae</taxon>
        <taxon>Suessiales</taxon>
        <taxon>Symbiodiniaceae</taxon>
        <taxon>Durusdinium</taxon>
    </lineage>
</organism>
<keyword evidence="7 8" id="KW-0407">Ion channel</keyword>
<feature type="transmembrane region" description="Helical" evidence="9">
    <location>
        <begin position="456"/>
        <end position="473"/>
    </location>
</feature>
<evidence type="ECO:0000256" key="6">
    <source>
        <dbReference type="ARBA" id="ARBA00023136"/>
    </source>
</evidence>
<reference evidence="11 12" key="1">
    <citation type="submission" date="2024-02" db="EMBL/GenBank/DDBJ databases">
        <authorList>
            <person name="Chen Y."/>
            <person name="Shah S."/>
            <person name="Dougan E. K."/>
            <person name="Thang M."/>
            <person name="Chan C."/>
        </authorList>
    </citation>
    <scope>NUCLEOTIDE SEQUENCE [LARGE SCALE GENOMIC DNA]</scope>
</reference>
<comment type="subcellular location">
    <subcellularLocation>
        <location evidence="1">Membrane</location>
        <topology evidence="1">Multi-pass membrane protein</topology>
    </subcellularLocation>
</comment>
<name>A0ABP0SHJ3_9DINO</name>
<accession>A0ABP0SHJ3</accession>
<evidence type="ECO:0000313" key="12">
    <source>
        <dbReference type="Proteomes" id="UP001642464"/>
    </source>
</evidence>
<feature type="transmembrane region" description="Helical" evidence="9">
    <location>
        <begin position="354"/>
        <end position="372"/>
    </location>
</feature>
<evidence type="ECO:0000256" key="7">
    <source>
        <dbReference type="ARBA" id="ARBA00023303"/>
    </source>
</evidence>
<dbReference type="PANTHER" id="PTHR11003:SF291">
    <property type="entry name" value="IP11374P"/>
    <property type="match status" value="1"/>
</dbReference>
<dbReference type="Gene3D" id="1.10.287.70">
    <property type="match status" value="2"/>
</dbReference>